<evidence type="ECO:0000259" key="1">
    <source>
        <dbReference type="PROSITE" id="PS51186"/>
    </source>
</evidence>
<accession>A0A4S3KXE8</accession>
<dbReference type="GO" id="GO:0016747">
    <property type="term" value="F:acyltransferase activity, transferring groups other than amino-acyl groups"/>
    <property type="evidence" value="ECO:0007669"/>
    <property type="project" value="InterPro"/>
</dbReference>
<dbReference type="AlphaFoldDB" id="A0A4S3KXE8"/>
<organism evidence="2 3">
    <name type="scientific">Pseudofulvimonas gallinarii</name>
    <dbReference type="NCBI Taxonomy" id="634155"/>
    <lineage>
        <taxon>Bacteria</taxon>
        <taxon>Pseudomonadati</taxon>
        <taxon>Pseudomonadota</taxon>
        <taxon>Gammaproteobacteria</taxon>
        <taxon>Lysobacterales</taxon>
        <taxon>Rhodanobacteraceae</taxon>
        <taxon>Pseudofulvimonas</taxon>
    </lineage>
</organism>
<dbReference type="OrthoDB" id="5295305at2"/>
<feature type="domain" description="N-acetyltransferase" evidence="1">
    <location>
        <begin position="33"/>
        <end position="178"/>
    </location>
</feature>
<gene>
    <name evidence="2" type="ORF">EDC25_10692</name>
</gene>
<keyword evidence="3" id="KW-1185">Reference proteome</keyword>
<dbReference type="Gene3D" id="3.40.630.30">
    <property type="match status" value="1"/>
</dbReference>
<name>A0A4S3KXE8_9GAMM</name>
<dbReference type="SUPFAM" id="SSF55729">
    <property type="entry name" value="Acyl-CoA N-acyltransferases (Nat)"/>
    <property type="match status" value="1"/>
</dbReference>
<proteinExistence type="predicted"/>
<dbReference type="Proteomes" id="UP000294599">
    <property type="component" value="Unassembled WGS sequence"/>
</dbReference>
<dbReference type="EMBL" id="SMAF01000006">
    <property type="protein sequence ID" value="TCS99254.1"/>
    <property type="molecule type" value="Genomic_DNA"/>
</dbReference>
<comment type="caution">
    <text evidence="2">The sequence shown here is derived from an EMBL/GenBank/DDBJ whole genome shotgun (WGS) entry which is preliminary data.</text>
</comment>
<dbReference type="PANTHER" id="PTHR43610">
    <property type="entry name" value="BLL6696 PROTEIN"/>
    <property type="match status" value="1"/>
</dbReference>
<dbReference type="PROSITE" id="PS51186">
    <property type="entry name" value="GNAT"/>
    <property type="match status" value="1"/>
</dbReference>
<dbReference type="RefSeq" id="WP_123522039.1">
    <property type="nucleotide sequence ID" value="NZ_JBHLWF010000031.1"/>
</dbReference>
<protein>
    <submittedName>
        <fullName evidence="2">RimJ/RimL family protein N-acetyltransferase</fullName>
    </submittedName>
</protein>
<evidence type="ECO:0000313" key="3">
    <source>
        <dbReference type="Proteomes" id="UP000294599"/>
    </source>
</evidence>
<dbReference type="Pfam" id="PF13302">
    <property type="entry name" value="Acetyltransf_3"/>
    <property type="match status" value="1"/>
</dbReference>
<evidence type="ECO:0000313" key="2">
    <source>
        <dbReference type="EMBL" id="TCS99254.1"/>
    </source>
</evidence>
<keyword evidence="2" id="KW-0808">Transferase</keyword>
<sequence length="206" mass="22669">MSADPAQQTWNGAVGLSGRHVRLQALSTGHLPSLRRAVTELDALPYTAMPTAQTLERHVERALEAAAAGSSLPFVVIDTDGDVIGSTRFYDIDRSIPKLTIGYTWYLPRVRRSGVNSECKLLLLGHAFEVLRCQRVAFETSTLNLASRKALAGIGAREEGILRRHKRHPDGSVRDTVVFSIIDSEWPAVKQHLQARLARHEGSIPS</sequence>
<dbReference type="PANTHER" id="PTHR43610:SF1">
    <property type="entry name" value="N-ACETYLTRANSFERASE DOMAIN-CONTAINING PROTEIN"/>
    <property type="match status" value="1"/>
</dbReference>
<dbReference type="InterPro" id="IPR016181">
    <property type="entry name" value="Acyl_CoA_acyltransferase"/>
</dbReference>
<reference evidence="2 3" key="1">
    <citation type="submission" date="2019-03" db="EMBL/GenBank/DDBJ databases">
        <title>Genomic Encyclopedia of Type Strains, Phase IV (KMG-IV): sequencing the most valuable type-strain genomes for metagenomic binning, comparative biology and taxonomic classification.</title>
        <authorList>
            <person name="Goeker M."/>
        </authorList>
    </citation>
    <scope>NUCLEOTIDE SEQUENCE [LARGE SCALE GENOMIC DNA]</scope>
    <source>
        <strain evidence="2 3">DSM 21944</strain>
    </source>
</reference>
<dbReference type="InterPro" id="IPR000182">
    <property type="entry name" value="GNAT_dom"/>
</dbReference>